<evidence type="ECO:0000313" key="3">
    <source>
        <dbReference type="Proteomes" id="UP000230859"/>
    </source>
</evidence>
<dbReference type="Proteomes" id="UP000230859">
    <property type="component" value="Unassembled WGS sequence"/>
</dbReference>
<feature type="region of interest" description="Disordered" evidence="1">
    <location>
        <begin position="1"/>
        <end position="22"/>
    </location>
</feature>
<organism evidence="2 3">
    <name type="scientific">Candidatus Abzuiibacterium crystallinum</name>
    <dbReference type="NCBI Taxonomy" id="1974748"/>
    <lineage>
        <taxon>Bacteria</taxon>
        <taxon>Pseudomonadati</taxon>
        <taxon>Candidatus Omnitrophota</taxon>
        <taxon>Candidatus Abzuiibacterium</taxon>
    </lineage>
</organism>
<dbReference type="GO" id="GO:0006598">
    <property type="term" value="P:polyamine catabolic process"/>
    <property type="evidence" value="ECO:0007669"/>
    <property type="project" value="TreeGrafter"/>
</dbReference>
<dbReference type="PROSITE" id="PS51273">
    <property type="entry name" value="GATASE_TYPE_1"/>
    <property type="match status" value="1"/>
</dbReference>
<protein>
    <submittedName>
        <fullName evidence="2">Uncharacterized protein</fullName>
    </submittedName>
</protein>
<dbReference type="AlphaFoldDB" id="A0A2H0LTB3"/>
<dbReference type="InterPro" id="IPR011697">
    <property type="entry name" value="Peptidase_C26"/>
</dbReference>
<proteinExistence type="predicted"/>
<evidence type="ECO:0000313" key="2">
    <source>
        <dbReference type="EMBL" id="PIQ87606.1"/>
    </source>
</evidence>
<reference evidence="2 3" key="1">
    <citation type="submission" date="2017-09" db="EMBL/GenBank/DDBJ databases">
        <title>Depth-based differentiation of microbial function through sediment-hosted aquifers and enrichment of novel symbionts in the deep terrestrial subsurface.</title>
        <authorList>
            <person name="Probst A.J."/>
            <person name="Ladd B."/>
            <person name="Jarett J.K."/>
            <person name="Geller-Mcgrath D.E."/>
            <person name="Sieber C.M."/>
            <person name="Emerson J.B."/>
            <person name="Anantharaman K."/>
            <person name="Thomas B.C."/>
            <person name="Malmstrom R."/>
            <person name="Stieglmeier M."/>
            <person name="Klingl A."/>
            <person name="Woyke T."/>
            <person name="Ryan C.M."/>
            <person name="Banfield J.F."/>
        </authorList>
    </citation>
    <scope>NUCLEOTIDE SEQUENCE [LARGE SCALE GENOMIC DNA]</scope>
    <source>
        <strain evidence="2">CG11_big_fil_rev_8_21_14_0_20_45_26</strain>
    </source>
</reference>
<feature type="compositionally biased region" description="Basic residues" evidence="1">
    <location>
        <begin position="10"/>
        <end position="22"/>
    </location>
</feature>
<dbReference type="Gene3D" id="3.40.50.880">
    <property type="match status" value="1"/>
</dbReference>
<dbReference type="Pfam" id="PF07722">
    <property type="entry name" value="Peptidase_C26"/>
    <property type="match status" value="1"/>
</dbReference>
<comment type="caution">
    <text evidence="2">The sequence shown here is derived from an EMBL/GenBank/DDBJ whole genome shotgun (WGS) entry which is preliminary data.</text>
</comment>
<dbReference type="SUPFAM" id="SSF52317">
    <property type="entry name" value="Class I glutamine amidotransferase-like"/>
    <property type="match status" value="1"/>
</dbReference>
<sequence>MARAPGGQLVKKRRRKQKRRVRRRRLTGKPIIGITCEVHKLKPYFSEFELMCDYRYVRAIIRAGGIPVLVPINPLRRDSARLLDHLNGLVFIGGADIPPTFYGEKTKKKVAPMYRGRTYFEMWLYRAAQRKGIPILAICYGMQLLNVIYGGKLYQDMSTQVKGIRNHVSKRNPMERVYLQEDSLYYKIFKKKTMMVHCQHHQAVKVPGKSLRITAYADDGMPEALEGPPRTFAVQWHPERQEKDPVQQRLFRHFIALARTGVRPRRV</sequence>
<dbReference type="InterPro" id="IPR029062">
    <property type="entry name" value="Class_I_gatase-like"/>
</dbReference>
<accession>A0A2H0LTB3</accession>
<dbReference type="EMBL" id="PCVY01000001">
    <property type="protein sequence ID" value="PIQ87606.1"/>
    <property type="molecule type" value="Genomic_DNA"/>
</dbReference>
<dbReference type="CDD" id="cd01745">
    <property type="entry name" value="GATase1_2"/>
    <property type="match status" value="1"/>
</dbReference>
<dbReference type="GO" id="GO:0033969">
    <property type="term" value="F:gamma-glutamyl-gamma-aminobutyrate hydrolase activity"/>
    <property type="evidence" value="ECO:0007669"/>
    <property type="project" value="TreeGrafter"/>
</dbReference>
<gene>
    <name evidence="2" type="ORF">COV74_00015</name>
</gene>
<dbReference type="InterPro" id="IPR044668">
    <property type="entry name" value="PuuD-like"/>
</dbReference>
<evidence type="ECO:0000256" key="1">
    <source>
        <dbReference type="SAM" id="MobiDB-lite"/>
    </source>
</evidence>
<dbReference type="PANTHER" id="PTHR43235:SF1">
    <property type="entry name" value="GLUTAMINE AMIDOTRANSFERASE PB2B2.05-RELATED"/>
    <property type="match status" value="1"/>
</dbReference>
<dbReference type="PANTHER" id="PTHR43235">
    <property type="entry name" value="GLUTAMINE AMIDOTRANSFERASE PB2B2.05-RELATED"/>
    <property type="match status" value="1"/>
</dbReference>
<dbReference type="GO" id="GO:0005829">
    <property type="term" value="C:cytosol"/>
    <property type="evidence" value="ECO:0007669"/>
    <property type="project" value="TreeGrafter"/>
</dbReference>
<name>A0A2H0LTB3_9BACT</name>